<accession>A0ABV6VRW4</accession>
<dbReference type="RefSeq" id="WP_380533702.1">
    <property type="nucleotide sequence ID" value="NZ_JBHFAB010000004.1"/>
</dbReference>
<organism evidence="5 6">
    <name type="scientific">Streptacidiphilus cavernicola</name>
    <dbReference type="NCBI Taxonomy" id="3342716"/>
    <lineage>
        <taxon>Bacteria</taxon>
        <taxon>Bacillati</taxon>
        <taxon>Actinomycetota</taxon>
        <taxon>Actinomycetes</taxon>
        <taxon>Kitasatosporales</taxon>
        <taxon>Streptomycetaceae</taxon>
        <taxon>Streptacidiphilus</taxon>
    </lineage>
</organism>
<sequence length="275" mass="29990">MTTGGSTDPDETGVAGVRGVLHPQGAVGRLTLDRIPPAAALASLVEFHWRVRWDLRGQAPHEQKVLAHPNVHLVFEAPCAAVYGVDRGLFVRRLEGAGQVLGVKFRPGGFRAFWRRPVQELVDLVLPAAEVFGAEVEETGRRILALDDPAAMAAAADAFLLDRLPAERTEDPQAELAAAMVETAIADRGLLRVEQLAERHGVSVRTLQRLFAEYVGVGPKWVLRRARLHEAAQRAEETTVDWSALAGDLGYADQSHLTRDFTAVVGLPPDRYAHI</sequence>
<dbReference type="Pfam" id="PF12833">
    <property type="entry name" value="HTH_18"/>
    <property type="match status" value="1"/>
</dbReference>
<feature type="domain" description="HTH araC/xylS-type" evidence="4">
    <location>
        <begin position="175"/>
        <end position="275"/>
    </location>
</feature>
<keyword evidence="2" id="KW-0238">DNA-binding</keyword>
<evidence type="ECO:0000313" key="5">
    <source>
        <dbReference type="EMBL" id="MFC1416456.1"/>
    </source>
</evidence>
<evidence type="ECO:0000256" key="2">
    <source>
        <dbReference type="ARBA" id="ARBA00023125"/>
    </source>
</evidence>
<evidence type="ECO:0000313" key="6">
    <source>
        <dbReference type="Proteomes" id="UP001592531"/>
    </source>
</evidence>
<evidence type="ECO:0000259" key="4">
    <source>
        <dbReference type="PROSITE" id="PS01124"/>
    </source>
</evidence>
<keyword evidence="3" id="KW-0804">Transcription</keyword>
<evidence type="ECO:0000256" key="3">
    <source>
        <dbReference type="ARBA" id="ARBA00023163"/>
    </source>
</evidence>
<dbReference type="Proteomes" id="UP001592531">
    <property type="component" value="Unassembled WGS sequence"/>
</dbReference>
<dbReference type="InterPro" id="IPR050204">
    <property type="entry name" value="AraC_XylS_family_regulators"/>
</dbReference>
<dbReference type="PANTHER" id="PTHR46796">
    <property type="entry name" value="HTH-TYPE TRANSCRIPTIONAL ACTIVATOR RHAS-RELATED"/>
    <property type="match status" value="1"/>
</dbReference>
<comment type="caution">
    <text evidence="5">The sequence shown here is derived from an EMBL/GenBank/DDBJ whole genome shotgun (WGS) entry which is preliminary data.</text>
</comment>
<keyword evidence="1" id="KW-0805">Transcription regulation</keyword>
<dbReference type="PROSITE" id="PS01124">
    <property type="entry name" value="HTH_ARAC_FAMILY_2"/>
    <property type="match status" value="1"/>
</dbReference>
<dbReference type="InterPro" id="IPR018060">
    <property type="entry name" value="HTH_AraC"/>
</dbReference>
<protein>
    <submittedName>
        <fullName evidence="5">DUF6597 domain-containing transcriptional factor</fullName>
    </submittedName>
</protein>
<proteinExistence type="predicted"/>
<dbReference type="SUPFAM" id="SSF46689">
    <property type="entry name" value="Homeodomain-like"/>
    <property type="match status" value="1"/>
</dbReference>
<dbReference type="SMART" id="SM00342">
    <property type="entry name" value="HTH_ARAC"/>
    <property type="match status" value="1"/>
</dbReference>
<gene>
    <name evidence="5" type="ORF">ACEZDE_07340</name>
</gene>
<evidence type="ECO:0000256" key="1">
    <source>
        <dbReference type="ARBA" id="ARBA00023015"/>
    </source>
</evidence>
<dbReference type="InterPro" id="IPR046532">
    <property type="entry name" value="DUF6597"/>
</dbReference>
<name>A0ABV6VRW4_9ACTN</name>
<dbReference type="Gene3D" id="1.10.10.60">
    <property type="entry name" value="Homeodomain-like"/>
    <property type="match status" value="1"/>
</dbReference>
<dbReference type="EMBL" id="JBHFAB010000004">
    <property type="protein sequence ID" value="MFC1416456.1"/>
    <property type="molecule type" value="Genomic_DNA"/>
</dbReference>
<reference evidence="5 6" key="1">
    <citation type="submission" date="2024-09" db="EMBL/GenBank/DDBJ databases">
        <authorList>
            <person name="Lee S.D."/>
        </authorList>
    </citation>
    <scope>NUCLEOTIDE SEQUENCE [LARGE SCALE GENOMIC DNA]</scope>
    <source>
        <strain evidence="5 6">N8-3</strain>
    </source>
</reference>
<dbReference type="Pfam" id="PF20240">
    <property type="entry name" value="DUF6597"/>
    <property type="match status" value="1"/>
</dbReference>
<keyword evidence="6" id="KW-1185">Reference proteome</keyword>
<dbReference type="InterPro" id="IPR009057">
    <property type="entry name" value="Homeodomain-like_sf"/>
</dbReference>